<evidence type="ECO:0000259" key="2">
    <source>
        <dbReference type="Pfam" id="PF13193"/>
    </source>
</evidence>
<sequence length="575" mass="61990">MAESPTPTADSDSRVRTCHPADTVREYLERGWWQPETLPELFQHRVDAAPDAPAVTDPANLADLTGARPRTLSWRELDEHSIDLAALLYRNGIRQGDTVAVLLPNSVALTATYFALWRLGAVATPMPASYRRHELSGIVDAAEATAIITVDAMSGRQLASEALTVECTVFAFGASVPEGAIALDDPVDAADRERLSDYARALKISVNDRVTICWTSGTEAAPKGIPRCHGDWLAMAWGVQDGLHLTAESVLLNPFPMVNMAGFAASLLPWLLTGGHLVQHHPLDLPVFLGQIARHRVTHTSMPPALLTMLLHNEQLRASVDLSSLRRVGSGGAPLPPSVVRGWQERLGIEVLNFFGSNEGVCLMGAPVDFPDPDTRARYLPRYGAPGVRWATRLAESTRVKLVDVVTGATVTEVGGAGELRLAGPAVFGGYLPGTATAEPFDEDGFLCSGDVFELCGPDGRYLRFVDRIKEIIIRGGMNIAPAEIEGLLADAPGVADVAVIGYPDPVLGEKCCAFVVPAPGATVTLHDLVEHLRAREVASFKLPERLEIVESLPRNPVGKLLRRELRATLLDDRP</sequence>
<feature type="domain" description="AMP-binding enzyme C-terminal" evidence="2">
    <location>
        <begin position="484"/>
        <end position="560"/>
    </location>
</feature>
<evidence type="ECO:0000313" key="4">
    <source>
        <dbReference type="Proteomes" id="UP000247569"/>
    </source>
</evidence>
<dbReference type="Pfam" id="PF13193">
    <property type="entry name" value="AMP-binding_C"/>
    <property type="match status" value="1"/>
</dbReference>
<dbReference type="InterPro" id="IPR045851">
    <property type="entry name" value="AMP-bd_C_sf"/>
</dbReference>
<dbReference type="InterPro" id="IPR050237">
    <property type="entry name" value="ATP-dep_AMP-bd_enzyme"/>
</dbReference>
<dbReference type="Pfam" id="PF00501">
    <property type="entry name" value="AMP-binding"/>
    <property type="match status" value="1"/>
</dbReference>
<reference evidence="3 4" key="1">
    <citation type="submission" date="2018-05" db="EMBL/GenBank/DDBJ databases">
        <title>Genomic Encyclopedia of Type Strains, Phase IV (KMG-IV): sequencing the most valuable type-strain genomes for metagenomic binning, comparative biology and taxonomic classification.</title>
        <authorList>
            <person name="Goeker M."/>
        </authorList>
    </citation>
    <scope>NUCLEOTIDE SEQUENCE [LARGE SCALE GENOMIC DNA]</scope>
    <source>
        <strain evidence="3 4">DSM 44704</strain>
    </source>
</reference>
<dbReference type="InterPro" id="IPR042099">
    <property type="entry name" value="ANL_N_sf"/>
</dbReference>
<evidence type="ECO:0000313" key="3">
    <source>
        <dbReference type="EMBL" id="PXX60914.1"/>
    </source>
</evidence>
<keyword evidence="4" id="KW-1185">Reference proteome</keyword>
<dbReference type="RefSeq" id="WP_040741159.1">
    <property type="nucleotide sequence ID" value="NZ_QJKF01000009.1"/>
</dbReference>
<protein>
    <submittedName>
        <fullName evidence="3">Acyl-CoA synthetase (AMP-forming)/AMP-acid ligase II</fullName>
    </submittedName>
</protein>
<gene>
    <name evidence="3" type="ORF">DFR70_109105</name>
</gene>
<feature type="domain" description="AMP-dependent synthetase/ligase" evidence="1">
    <location>
        <begin position="42"/>
        <end position="432"/>
    </location>
</feature>
<comment type="caution">
    <text evidence="3">The sequence shown here is derived from an EMBL/GenBank/DDBJ whole genome shotgun (WGS) entry which is preliminary data.</text>
</comment>
<dbReference type="AlphaFoldDB" id="A0A318JUY6"/>
<evidence type="ECO:0000259" key="1">
    <source>
        <dbReference type="Pfam" id="PF00501"/>
    </source>
</evidence>
<name>A0A318JUY6_9NOCA</name>
<organism evidence="3 4">
    <name type="scientific">Nocardia tenerifensis</name>
    <dbReference type="NCBI Taxonomy" id="228006"/>
    <lineage>
        <taxon>Bacteria</taxon>
        <taxon>Bacillati</taxon>
        <taxon>Actinomycetota</taxon>
        <taxon>Actinomycetes</taxon>
        <taxon>Mycobacteriales</taxon>
        <taxon>Nocardiaceae</taxon>
        <taxon>Nocardia</taxon>
    </lineage>
</organism>
<dbReference type="Gene3D" id="3.40.50.12780">
    <property type="entry name" value="N-terminal domain of ligase-like"/>
    <property type="match status" value="1"/>
</dbReference>
<dbReference type="InterPro" id="IPR000873">
    <property type="entry name" value="AMP-dep_synth/lig_dom"/>
</dbReference>
<dbReference type="SUPFAM" id="SSF56801">
    <property type="entry name" value="Acetyl-CoA synthetase-like"/>
    <property type="match status" value="1"/>
</dbReference>
<dbReference type="InterPro" id="IPR025110">
    <property type="entry name" value="AMP-bd_C"/>
</dbReference>
<dbReference type="Gene3D" id="3.30.300.30">
    <property type="match status" value="1"/>
</dbReference>
<dbReference type="Proteomes" id="UP000247569">
    <property type="component" value="Unassembled WGS sequence"/>
</dbReference>
<dbReference type="PANTHER" id="PTHR43767">
    <property type="entry name" value="LONG-CHAIN-FATTY-ACID--COA LIGASE"/>
    <property type="match status" value="1"/>
</dbReference>
<dbReference type="GO" id="GO:0016878">
    <property type="term" value="F:acid-thiol ligase activity"/>
    <property type="evidence" value="ECO:0007669"/>
    <property type="project" value="UniProtKB-ARBA"/>
</dbReference>
<keyword evidence="3" id="KW-0436">Ligase</keyword>
<dbReference type="EMBL" id="QJKF01000009">
    <property type="protein sequence ID" value="PXX60914.1"/>
    <property type="molecule type" value="Genomic_DNA"/>
</dbReference>
<accession>A0A318JUY6</accession>
<dbReference type="OrthoDB" id="9803968at2"/>
<proteinExistence type="predicted"/>
<dbReference type="PANTHER" id="PTHR43767:SF1">
    <property type="entry name" value="NONRIBOSOMAL PEPTIDE SYNTHASE PES1 (EUROFUNG)-RELATED"/>
    <property type="match status" value="1"/>
</dbReference>